<feature type="region of interest" description="Disordered" evidence="1">
    <location>
        <begin position="1"/>
        <end position="37"/>
    </location>
</feature>
<name>A0A0E1WB44_BURPE</name>
<evidence type="ECO:0000256" key="1">
    <source>
        <dbReference type="SAM" id="MobiDB-lite"/>
    </source>
</evidence>
<proteinExistence type="predicted"/>
<dbReference type="AlphaFoldDB" id="A0A0E1WB44"/>
<reference evidence="2" key="1">
    <citation type="submission" date="2009-05" db="EMBL/GenBank/DDBJ databases">
        <authorList>
            <person name="Harkins D.M."/>
            <person name="DeShazer D."/>
            <person name="Woods D.E."/>
            <person name="Brinkac L.M."/>
            <person name="Brown K.A."/>
            <person name="Hung G.C."/>
            <person name="Tuanyok A."/>
            <person name="Zhang B."/>
            <person name="Nierman W.C."/>
        </authorList>
    </citation>
    <scope>NUCLEOTIDE SEQUENCE [LARGE SCALE GENOMIC DNA]</scope>
    <source>
        <strain evidence="2">1710a</strain>
    </source>
</reference>
<dbReference type="Proteomes" id="UP000001812">
    <property type="component" value="Chromosome I"/>
</dbReference>
<gene>
    <name evidence="2" type="ORF">BURPS1710A_4087</name>
</gene>
<feature type="compositionally biased region" description="Basic residues" evidence="1">
    <location>
        <begin position="1"/>
        <end position="20"/>
    </location>
</feature>
<protein>
    <submittedName>
        <fullName evidence="2">Uncharacterized protein</fullName>
    </submittedName>
</protein>
<accession>A0A0E1WB44</accession>
<dbReference type="HOGENOM" id="CLU_3341287_0_0_4"/>
<evidence type="ECO:0000313" key="2">
    <source>
        <dbReference type="EMBL" id="EET09624.1"/>
    </source>
</evidence>
<sequence length="37" mass="4121">MHSAARRALRRPLARHRPPLRTKSSPAFDARDASAVP</sequence>
<dbReference type="EMBL" id="CM000832">
    <property type="protein sequence ID" value="EET09624.1"/>
    <property type="molecule type" value="Genomic_DNA"/>
</dbReference>
<organism evidence="2">
    <name type="scientific">Burkholderia pseudomallei 1710a</name>
    <dbReference type="NCBI Taxonomy" id="320371"/>
    <lineage>
        <taxon>Bacteria</taxon>
        <taxon>Pseudomonadati</taxon>
        <taxon>Pseudomonadota</taxon>
        <taxon>Betaproteobacteria</taxon>
        <taxon>Burkholderiales</taxon>
        <taxon>Burkholderiaceae</taxon>
        <taxon>Burkholderia</taxon>
        <taxon>pseudomallei group</taxon>
    </lineage>
</organism>